<proteinExistence type="inferred from homology"/>
<dbReference type="Pfam" id="PF00022">
    <property type="entry name" value="Actin"/>
    <property type="match status" value="1"/>
</dbReference>
<dbReference type="SMART" id="SM00268">
    <property type="entry name" value="ACTIN"/>
    <property type="match status" value="1"/>
</dbReference>
<dbReference type="InterPro" id="IPR004000">
    <property type="entry name" value="Actin"/>
</dbReference>
<accession>A0AAN8A7K1</accession>
<gene>
    <name evidence="8" type="ORF">RI543_001334</name>
</gene>
<comment type="caution">
    <text evidence="8">The sequence shown here is derived from an EMBL/GenBank/DDBJ whole genome shotgun (WGS) entry which is preliminary data.</text>
</comment>
<organism evidence="8 9">
    <name type="scientific">Arxiozyma heterogenica</name>
    <dbReference type="NCBI Taxonomy" id="278026"/>
    <lineage>
        <taxon>Eukaryota</taxon>
        <taxon>Fungi</taxon>
        <taxon>Dikarya</taxon>
        <taxon>Ascomycota</taxon>
        <taxon>Saccharomycotina</taxon>
        <taxon>Saccharomycetes</taxon>
        <taxon>Saccharomycetales</taxon>
        <taxon>Saccharomycetaceae</taxon>
        <taxon>Arxiozyma</taxon>
    </lineage>
</organism>
<keyword evidence="3" id="KW-0206">Cytoskeleton</keyword>
<dbReference type="PANTHER" id="PTHR11937">
    <property type="entry name" value="ACTIN"/>
    <property type="match status" value="1"/>
</dbReference>
<dbReference type="PRINTS" id="PR00190">
    <property type="entry name" value="ACTIN"/>
</dbReference>
<sequence length="389" mass="44359">MYSGFQEPLYNQPIVIDNGSSVVKAGFSGEDKPKVFEYNIAGKSKYDKVMHNGLADEAYVGNRAQKHRGILKLRKPMDRGVIEHWDDMEMLWSHIFEESLHLNWKLNGLEEYPLLMTEAPLNHIKNRKIMCEVLFEKFNFDALYITIPSVLSLYASGQTTGCVVDCGEGYCSSTPVYEGFTLKSAIRRIDLGGKDLTEQLQFYIRKTNGISLFTSSEQEIVRTIKEKAGYIALDYKTEEMEYEEDLSDSKMAEFVLPDGQVVSIKKGRYRIPEILFNPSIIHSEYESISTITSQSINLVDMDLRQNLRSNIVLSGGSTMFKGFGERFISEMHYLSKDLDSNIRILAPPKRKYTAWIGGSIFANSFAFKKLLLDKRSWIEDPGVISTKFL</sequence>
<protein>
    <recommendedName>
        <fullName evidence="5">Centractin</fullName>
    </recommendedName>
    <alternativeName>
        <fullName evidence="6">Actin-like protein</fullName>
    </alternativeName>
    <alternativeName>
        <fullName evidence="7">Actin-related protein 1</fullName>
    </alternativeName>
</protein>
<evidence type="ECO:0000313" key="8">
    <source>
        <dbReference type="EMBL" id="KAK5780947.1"/>
    </source>
</evidence>
<reference evidence="9" key="1">
    <citation type="submission" date="2023-07" db="EMBL/GenBank/DDBJ databases">
        <title>A draft genome of Kazachstania heterogenica Y-27499.</title>
        <authorList>
            <person name="Donic C."/>
            <person name="Kralova J.S."/>
            <person name="Fidel L."/>
            <person name="Ben-Dor S."/>
            <person name="Jung S."/>
        </authorList>
    </citation>
    <scope>NUCLEOTIDE SEQUENCE [LARGE SCALE GENOMIC DNA]</scope>
    <source>
        <strain evidence="9">Y27499</strain>
    </source>
</reference>
<name>A0AAN8A7K1_9SACH</name>
<dbReference type="GO" id="GO:0005869">
    <property type="term" value="C:dynactin complex"/>
    <property type="evidence" value="ECO:0007669"/>
    <property type="project" value="UniProtKB-ARBA"/>
</dbReference>
<evidence type="ECO:0000256" key="6">
    <source>
        <dbReference type="ARBA" id="ARBA00076361"/>
    </source>
</evidence>
<evidence type="ECO:0000256" key="4">
    <source>
        <dbReference type="ARBA" id="ARBA00038483"/>
    </source>
</evidence>
<comment type="similarity">
    <text evidence="4">Belongs to the actin family. ARP1 subfamily.</text>
</comment>
<evidence type="ECO:0000256" key="2">
    <source>
        <dbReference type="ARBA" id="ARBA00022490"/>
    </source>
</evidence>
<keyword evidence="2" id="KW-0963">Cytoplasm</keyword>
<evidence type="ECO:0000313" key="9">
    <source>
        <dbReference type="Proteomes" id="UP001306508"/>
    </source>
</evidence>
<evidence type="ECO:0000256" key="7">
    <source>
        <dbReference type="ARBA" id="ARBA00083222"/>
    </source>
</evidence>
<keyword evidence="9" id="KW-1185">Reference proteome</keyword>
<dbReference type="Gene3D" id="3.90.640.10">
    <property type="entry name" value="Actin, Chain A, domain 4"/>
    <property type="match status" value="1"/>
</dbReference>
<dbReference type="AlphaFoldDB" id="A0AAN8A7K1"/>
<dbReference type="EMBL" id="JAWIZZ010000038">
    <property type="protein sequence ID" value="KAK5780947.1"/>
    <property type="molecule type" value="Genomic_DNA"/>
</dbReference>
<dbReference type="FunFam" id="3.90.640.10:FF:000007">
    <property type="entry name" value="Actin like 7B"/>
    <property type="match status" value="1"/>
</dbReference>
<dbReference type="Gene3D" id="3.30.420.40">
    <property type="match status" value="2"/>
</dbReference>
<comment type="subcellular location">
    <subcellularLocation>
        <location evidence="1">Cytoplasm</location>
        <location evidence="1">Cytoskeleton</location>
    </subcellularLocation>
</comment>
<dbReference type="SUPFAM" id="SSF53067">
    <property type="entry name" value="Actin-like ATPase domain"/>
    <property type="match status" value="2"/>
</dbReference>
<dbReference type="InterPro" id="IPR043129">
    <property type="entry name" value="ATPase_NBD"/>
</dbReference>
<evidence type="ECO:0000256" key="1">
    <source>
        <dbReference type="ARBA" id="ARBA00004245"/>
    </source>
</evidence>
<evidence type="ECO:0000256" key="3">
    <source>
        <dbReference type="ARBA" id="ARBA00023212"/>
    </source>
</evidence>
<dbReference type="Proteomes" id="UP001306508">
    <property type="component" value="Unassembled WGS sequence"/>
</dbReference>
<evidence type="ECO:0000256" key="5">
    <source>
        <dbReference type="ARBA" id="ARBA00073387"/>
    </source>
</evidence>
<dbReference type="FunFam" id="3.30.420.40:FF:000188">
    <property type="entry name" value="Actin like 6B"/>
    <property type="match status" value="1"/>
</dbReference>